<evidence type="ECO:0000259" key="1">
    <source>
        <dbReference type="PROSITE" id="PS50943"/>
    </source>
</evidence>
<dbReference type="Pfam" id="PF13560">
    <property type="entry name" value="HTH_31"/>
    <property type="match status" value="1"/>
</dbReference>
<keyword evidence="3" id="KW-1185">Reference proteome</keyword>
<dbReference type="SUPFAM" id="SSF47413">
    <property type="entry name" value="lambda repressor-like DNA-binding domains"/>
    <property type="match status" value="1"/>
</dbReference>
<organism evidence="2 3">
    <name type="scientific">Thermomonospora echinospora</name>
    <dbReference type="NCBI Taxonomy" id="1992"/>
    <lineage>
        <taxon>Bacteria</taxon>
        <taxon>Bacillati</taxon>
        <taxon>Actinomycetota</taxon>
        <taxon>Actinomycetes</taxon>
        <taxon>Streptosporangiales</taxon>
        <taxon>Thermomonosporaceae</taxon>
        <taxon>Thermomonospora</taxon>
    </lineage>
</organism>
<evidence type="ECO:0000313" key="3">
    <source>
        <dbReference type="Proteomes" id="UP000236723"/>
    </source>
</evidence>
<dbReference type="GO" id="GO:0003677">
    <property type="term" value="F:DNA binding"/>
    <property type="evidence" value="ECO:0007669"/>
    <property type="project" value="InterPro"/>
</dbReference>
<sequence>MLEGMDRRELADFLRSRRARIRPEDVGLETGPRRRTSGLRREEVARLAGMSVDYYIRLEQARGPRPSRQILGALARALRLTDAERDYLHHLAGESPQPRPGPPQDVPAGILHLLDRLDDTPAFVMDAKYDVLAWNAMAAALVPGFSLLAPRDRNPLRSFFLAPESTQIIDDSEYGRFARTCVADLRAAAARYPDDPGVAGLVAELLRGSALFTRLWSEREIAVQQSNVKVLRHPVVGPIELHCDILLVPDRDQRVVLYTAAPGTPAYEALKLLRVVGTQDLTADAAVGEQGER</sequence>
<dbReference type="Gene3D" id="3.30.450.180">
    <property type="match status" value="1"/>
</dbReference>
<dbReference type="InterPro" id="IPR010982">
    <property type="entry name" value="Lambda_DNA-bd_dom_sf"/>
</dbReference>
<dbReference type="AlphaFoldDB" id="A0A1H5XZ98"/>
<dbReference type="InterPro" id="IPR001387">
    <property type="entry name" value="Cro/C1-type_HTH"/>
</dbReference>
<name>A0A1H5XZ98_9ACTN</name>
<dbReference type="Pfam" id="PF17765">
    <property type="entry name" value="MLTR_LBD"/>
    <property type="match status" value="1"/>
</dbReference>
<gene>
    <name evidence="2" type="ORF">SAMN04489712_103480</name>
</gene>
<dbReference type="PANTHER" id="PTHR35010">
    <property type="entry name" value="BLL4672 PROTEIN-RELATED"/>
    <property type="match status" value="1"/>
</dbReference>
<protein>
    <submittedName>
        <fullName evidence="2">Helix-turn-helix domain-containing protein</fullName>
    </submittedName>
</protein>
<dbReference type="PROSITE" id="PS50943">
    <property type="entry name" value="HTH_CROC1"/>
    <property type="match status" value="1"/>
</dbReference>
<accession>A0A1H5XZ98</accession>
<dbReference type="InterPro" id="IPR041413">
    <property type="entry name" value="MLTR_LBD"/>
</dbReference>
<dbReference type="Proteomes" id="UP000236723">
    <property type="component" value="Unassembled WGS sequence"/>
</dbReference>
<dbReference type="CDD" id="cd00093">
    <property type="entry name" value="HTH_XRE"/>
    <property type="match status" value="1"/>
</dbReference>
<proteinExistence type="predicted"/>
<dbReference type="PANTHER" id="PTHR35010:SF2">
    <property type="entry name" value="BLL4672 PROTEIN"/>
    <property type="match status" value="1"/>
</dbReference>
<dbReference type="Gene3D" id="1.10.260.40">
    <property type="entry name" value="lambda repressor-like DNA-binding domains"/>
    <property type="match status" value="1"/>
</dbReference>
<dbReference type="EMBL" id="FNVO01000003">
    <property type="protein sequence ID" value="SEG16993.1"/>
    <property type="molecule type" value="Genomic_DNA"/>
</dbReference>
<dbReference type="SMART" id="SM00530">
    <property type="entry name" value="HTH_XRE"/>
    <property type="match status" value="1"/>
</dbReference>
<evidence type="ECO:0000313" key="2">
    <source>
        <dbReference type="EMBL" id="SEG16993.1"/>
    </source>
</evidence>
<reference evidence="3" key="1">
    <citation type="submission" date="2016-10" db="EMBL/GenBank/DDBJ databases">
        <authorList>
            <person name="Varghese N."/>
            <person name="Submissions S."/>
        </authorList>
    </citation>
    <scope>NUCLEOTIDE SEQUENCE [LARGE SCALE GENOMIC DNA]</scope>
    <source>
        <strain evidence="3">DSM 43163</strain>
    </source>
</reference>
<feature type="domain" description="HTH cro/C1-type" evidence="1">
    <location>
        <begin position="38"/>
        <end position="85"/>
    </location>
</feature>